<dbReference type="SMART" id="SM00320">
    <property type="entry name" value="WD40"/>
    <property type="match status" value="5"/>
</dbReference>
<reference evidence="9" key="1">
    <citation type="journal article" date="2020" name="Stud. Mycol.">
        <title>101 Dothideomycetes genomes: a test case for predicting lifestyles and emergence of pathogens.</title>
        <authorList>
            <person name="Haridas S."/>
            <person name="Albert R."/>
            <person name="Binder M."/>
            <person name="Bloem J."/>
            <person name="Labutti K."/>
            <person name="Salamov A."/>
            <person name="Andreopoulos B."/>
            <person name="Baker S."/>
            <person name="Barry K."/>
            <person name="Bills G."/>
            <person name="Bluhm B."/>
            <person name="Cannon C."/>
            <person name="Castanera R."/>
            <person name="Culley D."/>
            <person name="Daum C."/>
            <person name="Ezra D."/>
            <person name="Gonzalez J."/>
            <person name="Henrissat B."/>
            <person name="Kuo A."/>
            <person name="Liang C."/>
            <person name="Lipzen A."/>
            <person name="Lutzoni F."/>
            <person name="Magnuson J."/>
            <person name="Mondo S."/>
            <person name="Nolan M."/>
            <person name="Ohm R."/>
            <person name="Pangilinan J."/>
            <person name="Park H.-J."/>
            <person name="Ramirez L."/>
            <person name="Alfaro M."/>
            <person name="Sun H."/>
            <person name="Tritt A."/>
            <person name="Yoshinaga Y."/>
            <person name="Zwiers L.-H."/>
            <person name="Turgeon B."/>
            <person name="Goodwin S."/>
            <person name="Spatafora J."/>
            <person name="Crous P."/>
            <person name="Grigoriev I."/>
        </authorList>
    </citation>
    <scope>NUCLEOTIDE SEQUENCE</scope>
    <source>
        <strain evidence="9">CBS 175.79</strain>
    </source>
</reference>
<feature type="compositionally biased region" description="Basic and acidic residues" evidence="8">
    <location>
        <begin position="491"/>
        <end position="503"/>
    </location>
</feature>
<evidence type="ECO:0000256" key="4">
    <source>
        <dbReference type="ARBA" id="ARBA00037931"/>
    </source>
</evidence>
<dbReference type="GeneID" id="54289840"/>
<dbReference type="InterPro" id="IPR001680">
    <property type="entry name" value="WD40_rpt"/>
</dbReference>
<dbReference type="RefSeq" id="XP_033378267.1">
    <property type="nucleotide sequence ID" value="XM_033532443.1"/>
</dbReference>
<dbReference type="Gene3D" id="2.130.10.10">
    <property type="entry name" value="YVTN repeat-like/Quinoprotein amine dehydrogenase"/>
    <property type="match status" value="2"/>
</dbReference>
<organism evidence="9 10">
    <name type="scientific">Aaosphaeria arxii CBS 175.79</name>
    <dbReference type="NCBI Taxonomy" id="1450172"/>
    <lineage>
        <taxon>Eukaryota</taxon>
        <taxon>Fungi</taxon>
        <taxon>Dikarya</taxon>
        <taxon>Ascomycota</taxon>
        <taxon>Pezizomycotina</taxon>
        <taxon>Dothideomycetes</taxon>
        <taxon>Pleosporomycetidae</taxon>
        <taxon>Pleosporales</taxon>
        <taxon>Pleosporales incertae sedis</taxon>
        <taxon>Aaosphaeria</taxon>
    </lineage>
</organism>
<comment type="subunit">
    <text evidence="5">Component of the ASTRA chromatin remodeling machinery complex.</text>
</comment>
<dbReference type="PROSITE" id="PS50294">
    <property type="entry name" value="WD_REPEATS_REGION"/>
    <property type="match status" value="1"/>
</dbReference>
<dbReference type="OrthoDB" id="7668193at2759"/>
<evidence type="ECO:0000256" key="7">
    <source>
        <dbReference type="PROSITE-ProRule" id="PRU00221"/>
    </source>
</evidence>
<evidence type="ECO:0000256" key="6">
    <source>
        <dbReference type="ARBA" id="ARBA00040563"/>
    </source>
</evidence>
<dbReference type="PROSITE" id="PS50082">
    <property type="entry name" value="WD_REPEATS_2"/>
    <property type="match status" value="1"/>
</dbReference>
<evidence type="ECO:0000313" key="9">
    <source>
        <dbReference type="EMBL" id="KAF2009928.1"/>
    </source>
</evidence>
<name>A0A6A5XAB8_9PLEO</name>
<dbReference type="EMBL" id="ML978077">
    <property type="protein sequence ID" value="KAF2009928.1"/>
    <property type="molecule type" value="Genomic_DNA"/>
</dbReference>
<dbReference type="InterPro" id="IPR019775">
    <property type="entry name" value="WD40_repeat_CS"/>
</dbReference>
<evidence type="ECO:0000256" key="5">
    <source>
        <dbReference type="ARBA" id="ARBA00038749"/>
    </source>
</evidence>
<accession>A0A6A5XAB8</accession>
<proteinExistence type="inferred from homology"/>
<feature type="repeat" description="WD" evidence="7">
    <location>
        <begin position="19"/>
        <end position="60"/>
    </location>
</feature>
<feature type="region of interest" description="Disordered" evidence="8">
    <location>
        <begin position="326"/>
        <end position="417"/>
    </location>
</feature>
<dbReference type="Pfam" id="PF00400">
    <property type="entry name" value="WD40"/>
    <property type="match status" value="2"/>
</dbReference>
<evidence type="ECO:0000256" key="2">
    <source>
        <dbReference type="ARBA" id="ARBA00022737"/>
    </source>
</evidence>
<feature type="compositionally biased region" description="Polar residues" evidence="8">
    <location>
        <begin position="326"/>
        <end position="346"/>
    </location>
</feature>
<feature type="region of interest" description="Disordered" evidence="8">
    <location>
        <begin position="491"/>
        <end position="516"/>
    </location>
</feature>
<evidence type="ECO:0000256" key="8">
    <source>
        <dbReference type="SAM" id="MobiDB-lite"/>
    </source>
</evidence>
<dbReference type="SUPFAM" id="SSF50978">
    <property type="entry name" value="WD40 repeat-like"/>
    <property type="match status" value="1"/>
</dbReference>
<keyword evidence="2" id="KW-0677">Repeat</keyword>
<evidence type="ECO:0000256" key="1">
    <source>
        <dbReference type="ARBA" id="ARBA00022574"/>
    </source>
</evidence>
<feature type="compositionally biased region" description="Basic and acidic residues" evidence="8">
    <location>
        <begin position="347"/>
        <end position="356"/>
    </location>
</feature>
<dbReference type="PROSITE" id="PS00678">
    <property type="entry name" value="WD_REPEATS_1"/>
    <property type="match status" value="1"/>
</dbReference>
<sequence>MAVERQTSALPPAQPSYIFRGHTAQIHSVQIVRDNRQLLTGDADGWIVLWKLESKRPVAVWKAHEGAILGTAEWGPDRIITHGRDNSLRIWQISPTTTTDLSTVLPIDNASVHRPKPWLLHKLPANTLNFCAFSAIARWPTLENRASSRSVRAEGSILVAVPARDDHKIEIYQFPEEKLAYVVPRVQSPDTGMVMAVKLAHHQPSNNLIVLAGYEGGYTAVHLLKFSPNASSETETSSILERAQLVYLSKPHSQPVLSLDGPPDGTSYFTSSADAIIAKHTISDLPNSHSNIGGLPHNNYVESSQADVQPVLDLNNVVGDASVTMQHPAQQDPTEPTTEGIPTSSEAHVETVKAPEAESTGPLDFSKKPITSTHLANASTQPTAKSSLTHDKRPSGLSSLLATAGPQSGIKPKPAFRPNITVQPAYKTVQTKHAGQQSLNVRSDGRLLVTAGWDSRVRVYSTKTLKEMAVLKWHKEGIYATHFSVLLEHKPKNSPEHQVDAHKAGGPSDSPDTSNELLNVQQESSGLTRLQNKREEQIQAKHWVVAGAKDGKVSLWEVF</sequence>
<comment type="function">
    <text evidence="3">Component of the ASTRA complex involved in chromatin remodeling.</text>
</comment>
<feature type="compositionally biased region" description="Polar residues" evidence="8">
    <location>
        <begin position="369"/>
        <end position="387"/>
    </location>
</feature>
<dbReference type="InterPro" id="IPR015943">
    <property type="entry name" value="WD40/YVTN_repeat-like_dom_sf"/>
</dbReference>
<dbReference type="PANTHER" id="PTHR19854">
    <property type="entry name" value="TRANSDUCIN BETA-LIKE 3"/>
    <property type="match status" value="1"/>
</dbReference>
<gene>
    <name evidence="9" type="ORF">BU24DRAFT_467426</name>
</gene>
<keyword evidence="1 7" id="KW-0853">WD repeat</keyword>
<evidence type="ECO:0000313" key="10">
    <source>
        <dbReference type="Proteomes" id="UP000799778"/>
    </source>
</evidence>
<dbReference type="PANTHER" id="PTHR19854:SF1">
    <property type="entry name" value="GUANINE NUCLEOTIDE-BINDING PROTEIN SUBUNIT BETA-LIKE PROTEIN 1"/>
    <property type="match status" value="1"/>
</dbReference>
<dbReference type="InterPro" id="IPR036322">
    <property type="entry name" value="WD40_repeat_dom_sf"/>
</dbReference>
<evidence type="ECO:0000256" key="3">
    <source>
        <dbReference type="ARBA" id="ARBA00037338"/>
    </source>
</evidence>
<dbReference type="Proteomes" id="UP000799778">
    <property type="component" value="Unassembled WGS sequence"/>
</dbReference>
<keyword evidence="10" id="KW-1185">Reference proteome</keyword>
<protein>
    <recommendedName>
        <fullName evidence="6">ASTRA-associated protein 1</fullName>
    </recommendedName>
</protein>
<comment type="similarity">
    <text evidence="4">Belongs to the WD repeat ASA1 family.</text>
</comment>
<dbReference type="AlphaFoldDB" id="A0A6A5XAB8"/>